<keyword evidence="3" id="KW-1185">Reference proteome</keyword>
<name>A0A0H0XQ12_9SPHN</name>
<evidence type="ECO:0000259" key="1">
    <source>
        <dbReference type="Pfam" id="PF12697"/>
    </source>
</evidence>
<evidence type="ECO:0000313" key="2">
    <source>
        <dbReference type="EMBL" id="KLI64027.1"/>
    </source>
</evidence>
<dbReference type="SUPFAM" id="SSF53474">
    <property type="entry name" value="alpha/beta-Hydrolases"/>
    <property type="match status" value="1"/>
</dbReference>
<accession>A0A0H0XQ12</accession>
<sequence>MQRFRRTAGAVGGAFAHRIALLRGSSPDNAHSPPLKLFYAELGAVAEPVLRRFRPQLQIELSEQPRVVILLPGFGTGPTRMRYMALQLERAGHTVKRWGLGHNLGPTDETLGLLSDRICDVSARYGQKVVLVGWSLGGVFAREVAKLKPDCVAKVITMGSPFSHSPYSNNLWRAYQVVAGHSVENPPIPSDLQSKPPVETIAFWSPRDGVVSRRAACGGADERDRAVALRCTHLTFPTSPDCIMAIINELEGCGNCKTS</sequence>
<feature type="domain" description="AB hydrolase-1" evidence="1">
    <location>
        <begin position="68"/>
        <end position="218"/>
    </location>
</feature>
<dbReference type="Gene3D" id="3.40.50.1820">
    <property type="entry name" value="alpha/beta hydrolase"/>
    <property type="match status" value="1"/>
</dbReference>
<dbReference type="InterPro" id="IPR000073">
    <property type="entry name" value="AB_hydrolase_1"/>
</dbReference>
<dbReference type="STRING" id="874156.GCA_001021555_02031"/>
<dbReference type="Pfam" id="PF12697">
    <property type="entry name" value="Abhydrolase_6"/>
    <property type="match status" value="1"/>
</dbReference>
<dbReference type="EMBL" id="LBHU01000002">
    <property type="protein sequence ID" value="KLI64027.1"/>
    <property type="molecule type" value="Genomic_DNA"/>
</dbReference>
<comment type="caution">
    <text evidence="2">The sequence shown here is derived from an EMBL/GenBank/DDBJ whole genome shotgun (WGS) entry which is preliminary data.</text>
</comment>
<gene>
    <name evidence="2" type="ORF">AAV99_06445</name>
</gene>
<dbReference type="AlphaFoldDB" id="A0A0H0XQ12"/>
<dbReference type="InterPro" id="IPR029058">
    <property type="entry name" value="AB_hydrolase_fold"/>
</dbReference>
<dbReference type="Proteomes" id="UP000053455">
    <property type="component" value="Unassembled WGS sequence"/>
</dbReference>
<organism evidence="2 3">
    <name type="scientific">Aurantiacibacter marinus</name>
    <dbReference type="NCBI Taxonomy" id="874156"/>
    <lineage>
        <taxon>Bacteria</taxon>
        <taxon>Pseudomonadati</taxon>
        <taxon>Pseudomonadota</taxon>
        <taxon>Alphaproteobacteria</taxon>
        <taxon>Sphingomonadales</taxon>
        <taxon>Erythrobacteraceae</taxon>
        <taxon>Aurantiacibacter</taxon>
    </lineage>
</organism>
<evidence type="ECO:0000313" key="3">
    <source>
        <dbReference type="Proteomes" id="UP000053455"/>
    </source>
</evidence>
<dbReference type="PATRIC" id="fig|874156.12.peg.1329"/>
<reference evidence="2 3" key="1">
    <citation type="submission" date="2015-04" db="EMBL/GenBank/DDBJ databases">
        <title>The draft genome sequence of Erythrobacter marinus HWDM-33.</title>
        <authorList>
            <person name="Zhuang L."/>
            <person name="Liu Y."/>
            <person name="Shao Z."/>
        </authorList>
    </citation>
    <scope>NUCLEOTIDE SEQUENCE [LARGE SCALE GENOMIC DNA]</scope>
    <source>
        <strain evidence="2 3">HWDM-33</strain>
    </source>
</reference>
<proteinExistence type="predicted"/>
<protein>
    <recommendedName>
        <fullName evidence="1">AB hydrolase-1 domain-containing protein</fullName>
    </recommendedName>
</protein>